<comment type="caution">
    <text evidence="5">The sequence shown here is derived from an EMBL/GenBank/DDBJ whole genome shotgun (WGS) entry which is preliminary data.</text>
</comment>
<keyword evidence="3" id="KW-1133">Transmembrane helix</keyword>
<dbReference type="InterPro" id="IPR008753">
    <property type="entry name" value="Peptidase_M13_N"/>
</dbReference>
<evidence type="ECO:0000256" key="2">
    <source>
        <dbReference type="ARBA" id="ARBA00007357"/>
    </source>
</evidence>
<accession>A0A232FME2</accession>
<proteinExistence type="inferred from homology"/>
<dbReference type="Pfam" id="PF05649">
    <property type="entry name" value="Peptidase_M13_N"/>
    <property type="match status" value="1"/>
</dbReference>
<comment type="similarity">
    <text evidence="2">Belongs to the peptidase M13 family.</text>
</comment>
<dbReference type="Gene3D" id="1.10.1380.10">
    <property type="entry name" value="Neutral endopeptidase , domain2"/>
    <property type="match status" value="1"/>
</dbReference>
<dbReference type="InterPro" id="IPR042089">
    <property type="entry name" value="Peptidase_M13_dom_2"/>
</dbReference>
<dbReference type="InterPro" id="IPR000718">
    <property type="entry name" value="Peptidase_M13"/>
</dbReference>
<evidence type="ECO:0000313" key="6">
    <source>
        <dbReference type="Proteomes" id="UP000215335"/>
    </source>
</evidence>
<keyword evidence="3" id="KW-0812">Transmembrane</keyword>
<sequence>MRRKMLHYISSESALTRNYVTIFILIQIKIFFSFSIVSSTVALNNGNGSHDISAKNCTTLECVLLDNLILNDINKYGDPCKDTSSYLCSKDTFTFGKKVESFSNPTELKDLITPILDGSDQQKFHELKSLKVEQELFKACMKFGENNSFETSMEEFDRLRTKNSSSDSWQDIHEEFNSLGFGYTFFDINIIRNPRHPERNIIALQPSKYKSIQIIPKLIQSFFQIAELSRVLDTKLINKTLPNQYSNMLPNKNVKQFLASLVQMTLDISNSTKTYMSIEKWNQTYNDHYGNYSTAQIDWPHIFAQSFKQADINIDKTEIILINQVNYFMKLAKILSTTPNETIAKAIIFIWRFQTSRYHKIMPLETVDLQAAKNLRYQCSIETQLYATSYVILRFWESDEKVMYRRRYLLEKITKAIQNEILQSQTLHENAKLYYSKKLKTITSNIIKGDWNQSFVSNYYGDFKLTGNYYTDILNYKKIITSKRLRNLRNSPEVTEEGVPFSVNELFNIRNNLIIWLYTFGYKPDDALLIQLMNASNELLFSTYGVKLAGFMYTLMTNDLLNNILLYGPVPLINTAENNIFRCFSREISNRKMKMSDDLFMYIINNETEKYYHKIDDIVENFAIRVAYKAMRDENCVSSSESICNTITKELGITSEKLFFLAYIKSNCNRSESLAKIDNILKDLEDFLTVFECPKNYQTSRNYKKQICNSTLFDINDGIFNHA</sequence>
<dbReference type="PANTHER" id="PTHR11733">
    <property type="entry name" value="ZINC METALLOPROTEASE FAMILY M13 NEPRILYSIN-RELATED"/>
    <property type="match status" value="1"/>
</dbReference>
<evidence type="ECO:0000256" key="1">
    <source>
        <dbReference type="ARBA" id="ARBA00004401"/>
    </source>
</evidence>
<comment type="subcellular location">
    <subcellularLocation>
        <location evidence="1">Cell membrane</location>
        <topology evidence="1">Single-pass type II membrane protein</topology>
    </subcellularLocation>
</comment>
<dbReference type="PANTHER" id="PTHR11733:SF167">
    <property type="entry name" value="FI17812P1-RELATED"/>
    <property type="match status" value="1"/>
</dbReference>
<dbReference type="InterPro" id="IPR024079">
    <property type="entry name" value="MetalloPept_cat_dom_sf"/>
</dbReference>
<dbReference type="AlphaFoldDB" id="A0A232FME2"/>
<dbReference type="GO" id="GO:0016485">
    <property type="term" value="P:protein processing"/>
    <property type="evidence" value="ECO:0007669"/>
    <property type="project" value="TreeGrafter"/>
</dbReference>
<dbReference type="PROSITE" id="PS51885">
    <property type="entry name" value="NEPRILYSIN"/>
    <property type="match status" value="1"/>
</dbReference>
<evidence type="ECO:0000256" key="3">
    <source>
        <dbReference type="SAM" id="Phobius"/>
    </source>
</evidence>
<protein>
    <recommendedName>
        <fullName evidence="4">Peptidase M13 N-terminal domain-containing protein</fullName>
    </recommendedName>
</protein>
<feature type="domain" description="Peptidase M13 N-terminal" evidence="4">
    <location>
        <begin position="107"/>
        <end position="354"/>
    </location>
</feature>
<organism evidence="5 6">
    <name type="scientific">Trichomalopsis sarcophagae</name>
    <dbReference type="NCBI Taxonomy" id="543379"/>
    <lineage>
        <taxon>Eukaryota</taxon>
        <taxon>Metazoa</taxon>
        <taxon>Ecdysozoa</taxon>
        <taxon>Arthropoda</taxon>
        <taxon>Hexapoda</taxon>
        <taxon>Insecta</taxon>
        <taxon>Pterygota</taxon>
        <taxon>Neoptera</taxon>
        <taxon>Endopterygota</taxon>
        <taxon>Hymenoptera</taxon>
        <taxon>Apocrita</taxon>
        <taxon>Proctotrupomorpha</taxon>
        <taxon>Chalcidoidea</taxon>
        <taxon>Pteromalidae</taxon>
        <taxon>Pteromalinae</taxon>
        <taxon>Trichomalopsis</taxon>
    </lineage>
</organism>
<dbReference type="EMBL" id="NNAY01000017">
    <property type="protein sequence ID" value="OXU31911.1"/>
    <property type="molecule type" value="Genomic_DNA"/>
</dbReference>
<dbReference type="GO" id="GO:0005886">
    <property type="term" value="C:plasma membrane"/>
    <property type="evidence" value="ECO:0007669"/>
    <property type="project" value="UniProtKB-SubCell"/>
</dbReference>
<evidence type="ECO:0000259" key="4">
    <source>
        <dbReference type="Pfam" id="PF05649"/>
    </source>
</evidence>
<dbReference type="Proteomes" id="UP000215335">
    <property type="component" value="Unassembled WGS sequence"/>
</dbReference>
<name>A0A232FME2_9HYME</name>
<dbReference type="SUPFAM" id="SSF55486">
    <property type="entry name" value="Metalloproteases ('zincins'), catalytic domain"/>
    <property type="match status" value="1"/>
</dbReference>
<keyword evidence="3" id="KW-0472">Membrane</keyword>
<gene>
    <name evidence="5" type="ORF">TSAR_006467</name>
</gene>
<dbReference type="Gene3D" id="3.40.390.10">
    <property type="entry name" value="Collagenase (Catalytic Domain)"/>
    <property type="match status" value="2"/>
</dbReference>
<reference evidence="5 6" key="1">
    <citation type="journal article" date="2017" name="Curr. Biol.">
        <title>The Evolution of Venom by Co-option of Single-Copy Genes.</title>
        <authorList>
            <person name="Martinson E.O."/>
            <person name="Mrinalini"/>
            <person name="Kelkar Y.D."/>
            <person name="Chang C.H."/>
            <person name="Werren J.H."/>
        </authorList>
    </citation>
    <scope>NUCLEOTIDE SEQUENCE [LARGE SCALE GENOMIC DNA]</scope>
    <source>
        <strain evidence="5 6">Alberta</strain>
        <tissue evidence="5">Whole body</tissue>
    </source>
</reference>
<feature type="transmembrane region" description="Helical" evidence="3">
    <location>
        <begin position="20"/>
        <end position="43"/>
    </location>
</feature>
<dbReference type="GO" id="GO:0004222">
    <property type="term" value="F:metalloendopeptidase activity"/>
    <property type="evidence" value="ECO:0007669"/>
    <property type="project" value="InterPro"/>
</dbReference>
<evidence type="ECO:0000313" key="5">
    <source>
        <dbReference type="EMBL" id="OXU31911.1"/>
    </source>
</evidence>
<keyword evidence="6" id="KW-1185">Reference proteome</keyword>